<dbReference type="EMBL" id="LR796610">
    <property type="protein sequence ID" value="CAB4154267.1"/>
    <property type="molecule type" value="Genomic_DNA"/>
</dbReference>
<accession>A0A6J5N685</accession>
<sequence>MEAEEYYNKATKDAKEFTEIVNENNLKASILKLMNGFKSNKTILTDKEIDKMDRQDEIDSPSWGEINGY</sequence>
<reference evidence="1" key="1">
    <citation type="submission" date="2020-04" db="EMBL/GenBank/DDBJ databases">
        <authorList>
            <person name="Chiriac C."/>
            <person name="Salcher M."/>
            <person name="Ghai R."/>
            <person name="Kavagutti S V."/>
        </authorList>
    </citation>
    <scope>NUCLEOTIDE SEQUENCE</scope>
</reference>
<gene>
    <name evidence="1" type="ORF">UFOVP633_47</name>
</gene>
<organism evidence="1">
    <name type="scientific">uncultured Caudovirales phage</name>
    <dbReference type="NCBI Taxonomy" id="2100421"/>
    <lineage>
        <taxon>Viruses</taxon>
        <taxon>Duplodnaviria</taxon>
        <taxon>Heunggongvirae</taxon>
        <taxon>Uroviricota</taxon>
        <taxon>Caudoviricetes</taxon>
        <taxon>Peduoviridae</taxon>
        <taxon>Maltschvirus</taxon>
        <taxon>Maltschvirus maltsch</taxon>
    </lineage>
</organism>
<name>A0A6J5N685_9CAUD</name>
<protein>
    <submittedName>
        <fullName evidence="1">Uncharacterized protein</fullName>
    </submittedName>
</protein>
<proteinExistence type="predicted"/>
<evidence type="ECO:0000313" key="1">
    <source>
        <dbReference type="EMBL" id="CAB4154267.1"/>
    </source>
</evidence>